<accession>A0A254N2N2</accession>
<dbReference type="InterPro" id="IPR003423">
    <property type="entry name" value="OMP_efflux"/>
</dbReference>
<evidence type="ECO:0008006" key="6">
    <source>
        <dbReference type="Google" id="ProtNLM"/>
    </source>
</evidence>
<dbReference type="OrthoDB" id="9770517at2"/>
<feature type="signal peptide" evidence="3">
    <location>
        <begin position="1"/>
        <end position="23"/>
    </location>
</feature>
<comment type="caution">
    <text evidence="4">The sequence shown here is derived from an EMBL/GenBank/DDBJ whole genome shotgun (WGS) entry which is preliminary data.</text>
</comment>
<dbReference type="Proteomes" id="UP000197446">
    <property type="component" value="Unassembled WGS sequence"/>
</dbReference>
<evidence type="ECO:0000256" key="1">
    <source>
        <dbReference type="ARBA" id="ARBA00007613"/>
    </source>
</evidence>
<keyword evidence="5" id="KW-1185">Reference proteome</keyword>
<gene>
    <name evidence="4" type="ORF">CDO81_19760</name>
</gene>
<dbReference type="Gene3D" id="2.20.200.10">
    <property type="entry name" value="Outer membrane efflux proteins (OEP)"/>
    <property type="match status" value="1"/>
</dbReference>
<keyword evidence="3" id="KW-0732">Signal</keyword>
<dbReference type="EMBL" id="NISI01000009">
    <property type="protein sequence ID" value="OWR02426.1"/>
    <property type="molecule type" value="Genomic_DNA"/>
</dbReference>
<feature type="coiled-coil region" evidence="2">
    <location>
        <begin position="375"/>
        <end position="409"/>
    </location>
</feature>
<dbReference type="Gene3D" id="1.20.1600.10">
    <property type="entry name" value="Outer membrane efflux proteins (OEP)"/>
    <property type="match status" value="1"/>
</dbReference>
<dbReference type="PANTHER" id="PTHR30203">
    <property type="entry name" value="OUTER MEMBRANE CATION EFFLUX PROTEIN"/>
    <property type="match status" value="1"/>
</dbReference>
<evidence type="ECO:0000256" key="2">
    <source>
        <dbReference type="SAM" id="Coils"/>
    </source>
</evidence>
<evidence type="ECO:0000256" key="3">
    <source>
        <dbReference type="SAM" id="SignalP"/>
    </source>
</evidence>
<dbReference type="InterPro" id="IPR010131">
    <property type="entry name" value="MdtP/NodT-like"/>
</dbReference>
<reference evidence="4 5" key="1">
    <citation type="journal article" date="2007" name="Int. J. Syst. Evol. Microbiol.">
        <title>Description of Pelomonas aquatica sp. nov. and Pelomonas puraquae sp. nov., isolated from industrial and haemodialysis water.</title>
        <authorList>
            <person name="Gomila M."/>
            <person name="Bowien B."/>
            <person name="Falsen E."/>
            <person name="Moore E.R."/>
            <person name="Lalucat J."/>
        </authorList>
    </citation>
    <scope>NUCLEOTIDE SEQUENCE [LARGE SCALE GENOMIC DNA]</scope>
    <source>
        <strain evidence="4 5">CCUG 52769</strain>
    </source>
</reference>
<evidence type="ECO:0000313" key="5">
    <source>
        <dbReference type="Proteomes" id="UP000197446"/>
    </source>
</evidence>
<dbReference type="AlphaFoldDB" id="A0A254N2N2"/>
<feature type="chain" id="PRO_5012513231" description="RND transporter" evidence="3">
    <location>
        <begin position="24"/>
        <end position="465"/>
    </location>
</feature>
<dbReference type="RefSeq" id="WP_088484945.1">
    <property type="nucleotide sequence ID" value="NZ_NISI01000009.1"/>
</dbReference>
<dbReference type="Pfam" id="PF02321">
    <property type="entry name" value="OEP"/>
    <property type="match status" value="2"/>
</dbReference>
<evidence type="ECO:0000313" key="4">
    <source>
        <dbReference type="EMBL" id="OWR02426.1"/>
    </source>
</evidence>
<keyword evidence="2" id="KW-0175">Coiled coil</keyword>
<protein>
    <recommendedName>
        <fullName evidence="6">RND transporter</fullName>
    </recommendedName>
</protein>
<sequence length="465" mass="50128">MKPLLTPLACALAALCITGCAHGPAAAPATTDLALPTAWAERPGDATPDWAGLLDPQLAALQARALAANRDIALAAQRWKQAQLLVEQSALRWSPSAGVSANASRPVQTQSSTRNVDIGGVTVPVTTATGWSRSYGASVGVSYELDLWDRLAQGTAAQRAQAEAARTDIAAARLSIRSQVAEAYWTLAALQAQRPLAEAQITLTRETLELTRQRVREGKLLPIELDKIAVNLQAAESRLADLSADAQLQRHILALLLDEPLPGPQPDATLPAAAPPRWRLAAPADVLAQRPDVQRARLGVDAALAKLRVSEAERYPRLSFSAGLSTGGTTASDWLAQPLASFAANLVVPMIDWQRLDLQREGARTELDTTALTLRDTLQKALADIESQRIEAERAAQQWQANAGRLREATENERLAQLRYEVGAVARADWLQTRSALLDAQQAEIRLRLTQWLRQSSLFKSLGGA</sequence>
<name>A0A254N2N2_9BURK</name>
<dbReference type="GO" id="GO:0015562">
    <property type="term" value="F:efflux transmembrane transporter activity"/>
    <property type="evidence" value="ECO:0007669"/>
    <property type="project" value="InterPro"/>
</dbReference>
<organism evidence="4 5">
    <name type="scientific">Roseateles puraquae</name>
    <dbReference type="NCBI Taxonomy" id="431059"/>
    <lineage>
        <taxon>Bacteria</taxon>
        <taxon>Pseudomonadati</taxon>
        <taxon>Pseudomonadota</taxon>
        <taxon>Betaproteobacteria</taxon>
        <taxon>Burkholderiales</taxon>
        <taxon>Sphaerotilaceae</taxon>
        <taxon>Roseateles</taxon>
    </lineage>
</organism>
<dbReference type="SUPFAM" id="SSF56954">
    <property type="entry name" value="Outer membrane efflux proteins (OEP)"/>
    <property type="match status" value="1"/>
</dbReference>
<proteinExistence type="inferred from homology"/>
<comment type="similarity">
    <text evidence="1">Belongs to the outer membrane factor (OMF) (TC 1.B.17) family.</text>
</comment>